<feature type="chain" id="PRO_5027045135" description="Peptidase M12B domain-containing protein" evidence="2">
    <location>
        <begin position="31"/>
        <end position="1141"/>
    </location>
</feature>
<feature type="compositionally biased region" description="Basic and acidic residues" evidence="1">
    <location>
        <begin position="952"/>
        <end position="962"/>
    </location>
</feature>
<dbReference type="AlphaFoldDB" id="A0A6J4J8F7"/>
<accession>A0A6J4J8F7</accession>
<dbReference type="Gene3D" id="3.40.390.10">
    <property type="entry name" value="Collagenase (Catalytic Domain)"/>
    <property type="match status" value="1"/>
</dbReference>
<evidence type="ECO:0008006" key="4">
    <source>
        <dbReference type="Google" id="ProtNLM"/>
    </source>
</evidence>
<dbReference type="GO" id="GO:0008237">
    <property type="term" value="F:metallopeptidase activity"/>
    <property type="evidence" value="ECO:0007669"/>
    <property type="project" value="InterPro"/>
</dbReference>
<dbReference type="EMBL" id="CADCTA010000117">
    <property type="protein sequence ID" value="CAA9269589.1"/>
    <property type="molecule type" value="Genomic_DNA"/>
</dbReference>
<proteinExistence type="predicted"/>
<name>A0A6J4J8F7_9BACT</name>
<evidence type="ECO:0000313" key="3">
    <source>
        <dbReference type="EMBL" id="CAA9269589.1"/>
    </source>
</evidence>
<organism evidence="3">
    <name type="scientific">uncultured Chthoniobacterales bacterium</name>
    <dbReference type="NCBI Taxonomy" id="1836801"/>
    <lineage>
        <taxon>Bacteria</taxon>
        <taxon>Pseudomonadati</taxon>
        <taxon>Verrucomicrobiota</taxon>
        <taxon>Spartobacteria</taxon>
        <taxon>Chthoniobacterales</taxon>
        <taxon>environmental samples</taxon>
    </lineage>
</organism>
<dbReference type="Pfam" id="PF13574">
    <property type="entry name" value="Reprolysin_2"/>
    <property type="match status" value="1"/>
</dbReference>
<protein>
    <recommendedName>
        <fullName evidence="4">Peptidase M12B domain-containing protein</fullName>
    </recommendedName>
</protein>
<dbReference type="SUPFAM" id="SSF55486">
    <property type="entry name" value="Metalloproteases ('zincins'), catalytic domain"/>
    <property type="match status" value="1"/>
</dbReference>
<reference evidence="3" key="1">
    <citation type="submission" date="2020-02" db="EMBL/GenBank/DDBJ databases">
        <authorList>
            <person name="Meier V. D."/>
        </authorList>
    </citation>
    <scope>NUCLEOTIDE SEQUENCE</scope>
    <source>
        <strain evidence="3">AVDCRST_MAG42</strain>
    </source>
</reference>
<feature type="region of interest" description="Disordered" evidence="1">
    <location>
        <begin position="453"/>
        <end position="493"/>
    </location>
</feature>
<evidence type="ECO:0000256" key="1">
    <source>
        <dbReference type="SAM" id="MobiDB-lite"/>
    </source>
</evidence>
<feature type="signal peptide" evidence="2">
    <location>
        <begin position="1"/>
        <end position="30"/>
    </location>
</feature>
<gene>
    <name evidence="3" type="ORF">AVDCRST_MAG42-3372</name>
</gene>
<feature type="region of interest" description="Disordered" evidence="1">
    <location>
        <begin position="950"/>
        <end position="973"/>
    </location>
</feature>
<evidence type="ECO:0000256" key="2">
    <source>
        <dbReference type="SAM" id="SignalP"/>
    </source>
</evidence>
<dbReference type="InterPro" id="IPR024079">
    <property type="entry name" value="MetalloPept_cat_dom_sf"/>
</dbReference>
<sequence>MISSLRPRLLATVLGVFGVATFLSPQPAAAANAASASPDRIWKSADSMPAAPVNGRVEIKTSQFKAFTVDRAQLSTSLSQAPMEFTAAANGSGPAEITLPKPDGSFARFRIEEVALMEPGLAAKYPGIKTYRGRGIDDPTAMLQLDVNPETMHAQVLSPSGAWYVDPYWQGNGSLYMSYAKNDLLSGDRQFECLVDHDHSKDGTTRTAAATGGATAAKAATAGTMLRSYRIAFATSAQYSLYHGGAAMEVPKILAAIVTMNNRVSGVYETELGIRMILVENQEVIIATTTNPTPYSDTPGDIGTNPAYLDQKIGEPNYDIGHVVTTGSGGIAGLGVVCRGFNVVSGGSAKARGTTGTNPPVGDGFWIDFVAHEIGHQFGGNHTFDGTGSNCGTNQNDETAYEVGSGTTIQAYAGICGNQNTQRNSDPFFHFISLKEMFGFASGAAGRAPVVVQKNASSGDGPPEEEEANPGSGTLNPTGPEVTWKGTAPGGASEGELSCVEGVNCDTFILTLSGDAGDWANKVAQITFTWPSPVDDYDIYVRKGSVNGPLVASSASSSQPEVVTIDPAVRDVGTGQFAVRVVYFAAVGAAGQYNAVAKPIDLTTPGDAPTCAVLTPTGNLPPTAEAGPNYKIPARTPFTLTATNASDPNGDPITFIWEEADLGPGPKDANTPDDGRNPLFRDFVPKLSPSRTFPSFPYILNNANVPPVTYTGTSPTGAVCAAGRTCVTGETLPTTTRELNFNLTARDNIFGGWTMDAMKLDVIDGGKGFAVTAPNAPATVEGGSALTVTWDVANTTGPEINTTNVNILVALDAALGPNGEEPVFRMLLANTPNDGSEVVTLPKVNTSKARIMVQAVGNVFFDISDADFTIATPGVGPLPSQLLNISTRLRVQTGDNVLIGGFIVTGDAPKKVVLRAVGPSLSSGGTPVAGRLDDPTLELLDSAGNPLAFNDNWKDSEGRPEVESQGLQPTDDRESAIARTLAPGLYTAIVRGANSSTGVALVEAYDGDRSSLTKLANISSRGFVETGDNVMIGGFIVGDQSSGIRVVARAIGPSLKAQLPQALDDPTLQLVDQNGNTIRANDNWKDSPDRGAIETAGLAPTADAESALVATLTPAPYTAIVRGRGDTAGVGLVEVYHIPNP</sequence>
<keyword evidence="2" id="KW-0732">Signal</keyword>